<dbReference type="AlphaFoldDB" id="A0A5C5UY08"/>
<sequence>MRVLDTEPDRKVPLWRRLPPVVWVVLALLLLLHGPRGAFWAVLHQAWGMVATLLGGDEVVIGVLGQTAPLALATAVVTFLYCREWITFESMWSLMATAGILIGGASAGVHLRALLQRVAPPGAVEHADANAAKGDFAVQSLILRTRLHGGRLPASEAVRVLTDHRYVSELGAAGVLPNPIPRVALLPEGTNALGIVGRGVNQLLGYLVFYRPRMFLAALIAGGYLGWASHRRLEDASDRAIDWRHERESRRAA</sequence>
<accession>A0A5C5UY08</accession>
<feature type="transmembrane region" description="Helical" evidence="1">
    <location>
        <begin position="94"/>
        <end position="115"/>
    </location>
</feature>
<feature type="transmembrane region" description="Helical" evidence="1">
    <location>
        <begin position="21"/>
        <end position="43"/>
    </location>
</feature>
<evidence type="ECO:0000256" key="1">
    <source>
        <dbReference type="SAM" id="Phobius"/>
    </source>
</evidence>
<name>A0A5C5UY08_9BACT</name>
<protein>
    <submittedName>
        <fullName evidence="2">Uncharacterized protein</fullName>
    </submittedName>
</protein>
<keyword evidence="1" id="KW-1133">Transmembrane helix</keyword>
<evidence type="ECO:0000313" key="3">
    <source>
        <dbReference type="Proteomes" id="UP000316714"/>
    </source>
</evidence>
<reference evidence="2 3" key="1">
    <citation type="submission" date="2019-02" db="EMBL/GenBank/DDBJ databases">
        <title>Deep-cultivation of Planctomycetes and their phenomic and genomic characterization uncovers novel biology.</title>
        <authorList>
            <person name="Wiegand S."/>
            <person name="Jogler M."/>
            <person name="Boedeker C."/>
            <person name="Pinto D."/>
            <person name="Vollmers J."/>
            <person name="Rivas-Marin E."/>
            <person name="Kohn T."/>
            <person name="Peeters S.H."/>
            <person name="Heuer A."/>
            <person name="Rast P."/>
            <person name="Oberbeckmann S."/>
            <person name="Bunk B."/>
            <person name="Jeske O."/>
            <person name="Meyerdierks A."/>
            <person name="Storesund J.E."/>
            <person name="Kallscheuer N."/>
            <person name="Luecker S."/>
            <person name="Lage O.M."/>
            <person name="Pohl T."/>
            <person name="Merkel B.J."/>
            <person name="Hornburger P."/>
            <person name="Mueller R.-W."/>
            <person name="Bruemmer F."/>
            <person name="Labrenz M."/>
            <person name="Spormann A.M."/>
            <person name="Op Den Camp H."/>
            <person name="Overmann J."/>
            <person name="Amann R."/>
            <person name="Jetten M.S.M."/>
            <person name="Mascher T."/>
            <person name="Medema M.H."/>
            <person name="Devos D.P."/>
            <person name="Kaster A.-K."/>
            <person name="Ovreas L."/>
            <person name="Rohde M."/>
            <person name="Galperin M.Y."/>
            <person name="Jogler C."/>
        </authorList>
    </citation>
    <scope>NUCLEOTIDE SEQUENCE [LARGE SCALE GENOMIC DNA]</scope>
    <source>
        <strain evidence="2 3">KOR34</strain>
    </source>
</reference>
<proteinExistence type="predicted"/>
<comment type="caution">
    <text evidence="2">The sequence shown here is derived from an EMBL/GenBank/DDBJ whole genome shotgun (WGS) entry which is preliminary data.</text>
</comment>
<evidence type="ECO:0000313" key="2">
    <source>
        <dbReference type="EMBL" id="TWT31131.1"/>
    </source>
</evidence>
<keyword evidence="1" id="KW-0812">Transmembrane</keyword>
<keyword evidence="1" id="KW-0472">Membrane</keyword>
<dbReference type="RefSeq" id="WP_146568320.1">
    <property type="nucleotide sequence ID" value="NZ_SIHJ01000004.1"/>
</dbReference>
<dbReference type="OrthoDB" id="290191at2"/>
<dbReference type="EMBL" id="SIHJ01000004">
    <property type="protein sequence ID" value="TWT31131.1"/>
    <property type="molecule type" value="Genomic_DNA"/>
</dbReference>
<gene>
    <name evidence="2" type="ORF">KOR34_45060</name>
</gene>
<dbReference type="Proteomes" id="UP000316714">
    <property type="component" value="Unassembled WGS sequence"/>
</dbReference>
<organism evidence="2 3">
    <name type="scientific">Posidoniimonas corsicana</name>
    <dbReference type="NCBI Taxonomy" id="1938618"/>
    <lineage>
        <taxon>Bacteria</taxon>
        <taxon>Pseudomonadati</taxon>
        <taxon>Planctomycetota</taxon>
        <taxon>Planctomycetia</taxon>
        <taxon>Pirellulales</taxon>
        <taxon>Lacipirellulaceae</taxon>
        <taxon>Posidoniimonas</taxon>
    </lineage>
</organism>
<keyword evidence="3" id="KW-1185">Reference proteome</keyword>
<feature type="transmembrane region" description="Helical" evidence="1">
    <location>
        <begin position="63"/>
        <end position="82"/>
    </location>
</feature>